<evidence type="ECO:0000313" key="4">
    <source>
        <dbReference type="Proteomes" id="UP000812277"/>
    </source>
</evidence>
<accession>A0ABS7D8Q7</accession>
<keyword evidence="1 3" id="KW-0378">Hydrolase</keyword>
<gene>
    <name evidence="3" type="ORF">K0T92_16445</name>
</gene>
<evidence type="ECO:0000313" key="3">
    <source>
        <dbReference type="EMBL" id="MBW7476324.1"/>
    </source>
</evidence>
<name>A0ABS7D8Q7_9BACL</name>
<sequence>MTKQIYNEGQDHLVLNNTERQWLENVITKLTAKMDAVSERSRNKIPYTTVNGVHDDRAVDNPTGAQADGINWWTNGFWGGMLWLMYHETGNEKYKEIAQISEARMDRCFEEFYGLHHDAGFMWQPTSVANYRVTGNPESRKRALHAATLLAGRFNLAGGFIRAWNDLKDEDTRGWAIIDCLLNLPLLYWATEETGDPRFKQIAVKHADTAIPAFVRPDGSVNHIVEFDPFNGGVVNTYGGQGYGEGSSWTRGQTWALYGFMTSYIHTGKDEYLQAAKRVAHYFIANIPEDGIIPVDFRQPEEPKLEDDTAAAIAACGFIEIAKAVGGHESRLFVSAALKLLRTLDESRVDWSADTDHILLYGTGAYHAETHHHAIIYGDYYFMEAIFKLKGNDLYLW</sequence>
<dbReference type="Gene3D" id="1.50.10.10">
    <property type="match status" value="1"/>
</dbReference>
<keyword evidence="4" id="KW-1185">Reference proteome</keyword>
<dbReference type="GO" id="GO:0016787">
    <property type="term" value="F:hydrolase activity"/>
    <property type="evidence" value="ECO:0007669"/>
    <property type="project" value="UniProtKB-KW"/>
</dbReference>
<organism evidence="3 4">
    <name type="scientific">Paenibacillus oenotherae</name>
    <dbReference type="NCBI Taxonomy" id="1435645"/>
    <lineage>
        <taxon>Bacteria</taxon>
        <taxon>Bacillati</taxon>
        <taxon>Bacillota</taxon>
        <taxon>Bacilli</taxon>
        <taxon>Bacillales</taxon>
        <taxon>Paenibacillaceae</taxon>
        <taxon>Paenibacillus</taxon>
    </lineage>
</organism>
<dbReference type="InterPro" id="IPR008928">
    <property type="entry name" value="6-hairpin_glycosidase_sf"/>
</dbReference>
<reference evidence="3 4" key="1">
    <citation type="submission" date="2021-07" db="EMBL/GenBank/DDBJ databases">
        <title>Paenibacillus radiodurans sp. nov., isolated from the southeastern edge of Tengger Desert.</title>
        <authorList>
            <person name="Zhang G."/>
        </authorList>
    </citation>
    <scope>NUCLEOTIDE SEQUENCE [LARGE SCALE GENOMIC DNA]</scope>
    <source>
        <strain evidence="3 4">DT7-4</strain>
    </source>
</reference>
<dbReference type="PANTHER" id="PTHR36845">
    <property type="entry name" value="HYDROLASE, PUTATIVE (AFU_ORTHOLOGUE AFUA_7G05090)-RELATED"/>
    <property type="match status" value="1"/>
</dbReference>
<protein>
    <submittedName>
        <fullName evidence="3">Glycoside hydrolase family 88 protein</fullName>
    </submittedName>
</protein>
<evidence type="ECO:0000256" key="1">
    <source>
        <dbReference type="ARBA" id="ARBA00022801"/>
    </source>
</evidence>
<dbReference type="SUPFAM" id="SSF48208">
    <property type="entry name" value="Six-hairpin glycosidases"/>
    <property type="match status" value="1"/>
</dbReference>
<dbReference type="EMBL" id="JAHZIJ010000012">
    <property type="protein sequence ID" value="MBW7476324.1"/>
    <property type="molecule type" value="Genomic_DNA"/>
</dbReference>
<dbReference type="InterPro" id="IPR012341">
    <property type="entry name" value="6hp_glycosidase-like_sf"/>
</dbReference>
<comment type="similarity">
    <text evidence="2">Belongs to the glycosyl hydrolase 88 family.</text>
</comment>
<dbReference type="Proteomes" id="UP000812277">
    <property type="component" value="Unassembled WGS sequence"/>
</dbReference>
<comment type="caution">
    <text evidence="3">The sequence shown here is derived from an EMBL/GenBank/DDBJ whole genome shotgun (WGS) entry which is preliminary data.</text>
</comment>
<proteinExistence type="inferred from homology"/>
<dbReference type="InterPro" id="IPR052369">
    <property type="entry name" value="UG_Glycosaminoglycan_Hydrolase"/>
</dbReference>
<evidence type="ECO:0000256" key="2">
    <source>
        <dbReference type="ARBA" id="ARBA00038358"/>
    </source>
</evidence>
<dbReference type="PANTHER" id="PTHR36845:SF1">
    <property type="entry name" value="HYDROLASE, PUTATIVE (AFU_ORTHOLOGUE AFUA_7G05090)-RELATED"/>
    <property type="match status" value="1"/>
</dbReference>